<feature type="compositionally biased region" description="Polar residues" evidence="1">
    <location>
        <begin position="182"/>
        <end position="198"/>
    </location>
</feature>
<feature type="domain" description="Bacterial Ig" evidence="2">
    <location>
        <begin position="404"/>
        <end position="483"/>
    </location>
</feature>
<evidence type="ECO:0000313" key="4">
    <source>
        <dbReference type="Proteomes" id="UP000295132"/>
    </source>
</evidence>
<dbReference type="InterPro" id="IPR013486">
    <property type="entry name" value="SpoIID/LytB"/>
</dbReference>
<dbReference type="NCBIfam" id="TIGR02669">
    <property type="entry name" value="SpoIID_LytB"/>
    <property type="match status" value="1"/>
</dbReference>
<dbReference type="Pfam" id="PF17936">
    <property type="entry name" value="Big_6"/>
    <property type="match status" value="2"/>
</dbReference>
<feature type="domain" description="Bacterial Ig" evidence="2">
    <location>
        <begin position="324"/>
        <end position="401"/>
    </location>
</feature>
<accession>A0A4R5VNM8</accession>
<organism evidence="3 4">
    <name type="scientific">Bacillus salipaludis</name>
    <dbReference type="NCBI Taxonomy" id="2547811"/>
    <lineage>
        <taxon>Bacteria</taxon>
        <taxon>Bacillati</taxon>
        <taxon>Bacillota</taxon>
        <taxon>Bacilli</taxon>
        <taxon>Bacillales</taxon>
        <taxon>Bacillaceae</taxon>
        <taxon>Bacillus</taxon>
    </lineage>
</organism>
<reference evidence="3 4" key="1">
    <citation type="submission" date="2019-03" db="EMBL/GenBank/DDBJ databases">
        <title>Bacillus niacini sp. nov. a Nicotinate-Metabolizing Mesophile Isolated from Soil.</title>
        <authorList>
            <person name="Zhang G."/>
        </authorList>
    </citation>
    <scope>NUCLEOTIDE SEQUENCE [LARGE SCALE GENOMIC DNA]</scope>
    <source>
        <strain evidence="3 4">WN066</strain>
    </source>
</reference>
<proteinExistence type="predicted"/>
<protein>
    <submittedName>
        <fullName evidence="3">SpoIID/LytB domain-containing protein</fullName>
    </submittedName>
</protein>
<feature type="region of interest" description="Disordered" evidence="1">
    <location>
        <begin position="181"/>
        <end position="239"/>
    </location>
</feature>
<dbReference type="GO" id="GO:0030435">
    <property type="term" value="P:sporulation resulting in formation of a cellular spore"/>
    <property type="evidence" value="ECO:0007669"/>
    <property type="project" value="InterPro"/>
</dbReference>
<dbReference type="Proteomes" id="UP000295132">
    <property type="component" value="Unassembled WGS sequence"/>
</dbReference>
<name>A0A4R5VNM8_9BACI</name>
<dbReference type="EMBL" id="SMYO01000008">
    <property type="protein sequence ID" value="TDK59778.1"/>
    <property type="molecule type" value="Genomic_DNA"/>
</dbReference>
<sequence>MDTSSLDLSHPQNWWASVKETDSSLVTSITSWMIQNGYSDKEIKIISIPKLSFSDQLTAGGRVKLATIKLNFFLKDKTTGDFVLDDQKQIKTNTLEFKDVTATRIRGMIGINVMKSYLLTSYQENGTSYIVTGLGNGHGVGMSQWGAQAMADQGLSYREILNFYYPGTTLTNPDFAPVVNIGTPNNTSGTDNPTSSVVNEAPAPAGSSNDNGIEQSTPSADAPESTTKPPSISNVSSGYNSKTRQITVNYTVYENVTSTVYVKNAAGKIISYPIKEVKQKPGNQHVTLDVSKLPNGVYTFGIIISNSQKSSAITKVTINKIVVTPKVGTVSNTSSSVSGTAEAKAAIYVKASSKVIGKGVADTKGKFKVTIPKQKAGTKLSIYAKDAIGNTSKSFNLAVKDKIAPSKPMVNPVTYRDTVVTGTTEAKAAITIKTRTKTLKYAKADSKGKFRATISRQKTGTTLYVTAKDPSGNVSSATAVKVKTRR</sequence>
<dbReference type="InterPro" id="IPR041498">
    <property type="entry name" value="Big_6"/>
</dbReference>
<dbReference type="Gene3D" id="2.60.40.10">
    <property type="entry name" value="Immunoglobulins"/>
    <property type="match status" value="2"/>
</dbReference>
<evidence type="ECO:0000256" key="1">
    <source>
        <dbReference type="SAM" id="MobiDB-lite"/>
    </source>
</evidence>
<dbReference type="InterPro" id="IPR013783">
    <property type="entry name" value="Ig-like_fold"/>
</dbReference>
<gene>
    <name evidence="3" type="ORF">E2K98_17790</name>
</gene>
<feature type="compositionally biased region" description="Polar residues" evidence="1">
    <location>
        <begin position="206"/>
        <end position="239"/>
    </location>
</feature>
<evidence type="ECO:0000259" key="2">
    <source>
        <dbReference type="Pfam" id="PF17936"/>
    </source>
</evidence>
<dbReference type="AlphaFoldDB" id="A0A4R5VNM8"/>
<comment type="caution">
    <text evidence="3">The sequence shown here is derived from an EMBL/GenBank/DDBJ whole genome shotgun (WGS) entry which is preliminary data.</text>
</comment>
<evidence type="ECO:0000313" key="3">
    <source>
        <dbReference type="EMBL" id="TDK59778.1"/>
    </source>
</evidence>